<dbReference type="Pfam" id="PF05157">
    <property type="entry name" value="MshEN"/>
    <property type="match status" value="1"/>
</dbReference>
<dbReference type="SMART" id="SM00382">
    <property type="entry name" value="AAA"/>
    <property type="match status" value="1"/>
</dbReference>
<dbReference type="InterPro" id="IPR037257">
    <property type="entry name" value="T2SS_E_N_sf"/>
</dbReference>
<organism evidence="6 7">
    <name type="scientific">Sedimenticola selenatireducens</name>
    <dbReference type="NCBI Taxonomy" id="191960"/>
    <lineage>
        <taxon>Bacteria</taxon>
        <taxon>Pseudomonadati</taxon>
        <taxon>Pseudomonadota</taxon>
        <taxon>Gammaproteobacteria</taxon>
        <taxon>Chromatiales</taxon>
        <taxon>Sedimenticolaceae</taxon>
        <taxon>Sedimenticola</taxon>
    </lineage>
</organism>
<sequence>MEGAAQLSNTAYHPPSPTFLDKAVDHVSEALNARGLLSREGAERVRLAAKASNTAFCTTATQLGLVSERDLAGVFGDLLGIEVVERTAFPVRPVTLEGLNIRFLSTRRILPLGEADGFIRLAMANPMDELAITGVIYATGKAVHRFAALESDIKDYLQVQYADEPEPNEDGPTSIALPSDGEDDLDRLSDHASEAPVIRLVHRLLTGAMDMGASDVHFEPSANALTVRYRIDGLLQEAEVLSTRWSEAVASRIKLMARLDIAEKRIPQDGRIHFTTRGQSLDLRVATYPTLHGEAIVLRLLGQQAVSLNLESLGLGVHSHNDLRKALTRPHGIVLITGPTGSGKTTTLYAALNAILRPELKIVTVEDPIEYTLAGVSQLQVKPEIGLTYSSALRSVLRNDPDVIMIGEIRDRETADIAVRAALTGHLVLATLHTNTAAGAVSRLLDLGVEDYLLASTLVFSAAQRLVRRLCPACKSTKEINEDEVALMASVLDEKSMPTRLPVATGCPNCKGRGYAGRLPLFEALPIYTEERELIRNFRTEETLSNCAKRKGSWSLWRHGVDIVLAGETTLEEVLGVVEERS</sequence>
<evidence type="ECO:0000256" key="4">
    <source>
        <dbReference type="SAM" id="MobiDB-lite"/>
    </source>
</evidence>
<reference evidence="6 7" key="1">
    <citation type="submission" date="2017-11" db="EMBL/GenBank/DDBJ databases">
        <title>Genome-resolved metagenomics identifies genetic mobility, metabolic interactions, and unexpected diversity in perchlorate-reducing communities.</title>
        <authorList>
            <person name="Barnum T.P."/>
            <person name="Figueroa I.A."/>
            <person name="Carlstrom C.I."/>
            <person name="Lucas L.N."/>
            <person name="Engelbrektson A.L."/>
            <person name="Coates J.D."/>
        </authorList>
    </citation>
    <scope>NUCLEOTIDE SEQUENCE [LARGE SCALE GENOMIC DNA]</scope>
    <source>
        <strain evidence="6">BM301</strain>
    </source>
</reference>
<dbReference type="GO" id="GO:0005886">
    <property type="term" value="C:plasma membrane"/>
    <property type="evidence" value="ECO:0007669"/>
    <property type="project" value="TreeGrafter"/>
</dbReference>
<dbReference type="Gene3D" id="1.10.40.70">
    <property type="match status" value="1"/>
</dbReference>
<dbReference type="CDD" id="cd01129">
    <property type="entry name" value="PulE-GspE-like"/>
    <property type="match status" value="1"/>
</dbReference>
<proteinExistence type="inferred from homology"/>
<dbReference type="FunFam" id="3.30.450.90:FF:000001">
    <property type="entry name" value="Type II secretion system ATPase GspE"/>
    <property type="match status" value="1"/>
</dbReference>
<feature type="region of interest" description="Disordered" evidence="4">
    <location>
        <begin position="163"/>
        <end position="187"/>
    </location>
</feature>
<dbReference type="Proteomes" id="UP000235015">
    <property type="component" value="Unassembled WGS sequence"/>
</dbReference>
<dbReference type="InterPro" id="IPR007831">
    <property type="entry name" value="T2SS_GspE_N"/>
</dbReference>
<accession>A0A2N6CW33</accession>
<dbReference type="PROSITE" id="PS00662">
    <property type="entry name" value="T2SP_E"/>
    <property type="match status" value="1"/>
</dbReference>
<dbReference type="AlphaFoldDB" id="A0A2N6CW33"/>
<dbReference type="GO" id="GO:0016887">
    <property type="term" value="F:ATP hydrolysis activity"/>
    <property type="evidence" value="ECO:0007669"/>
    <property type="project" value="TreeGrafter"/>
</dbReference>
<evidence type="ECO:0000313" key="7">
    <source>
        <dbReference type="Proteomes" id="UP000235015"/>
    </source>
</evidence>
<dbReference type="PANTHER" id="PTHR30258:SF2">
    <property type="entry name" value="COMG OPERON PROTEIN 1"/>
    <property type="match status" value="1"/>
</dbReference>
<dbReference type="Gene3D" id="3.40.50.300">
    <property type="entry name" value="P-loop containing nucleotide triphosphate hydrolases"/>
    <property type="match status" value="1"/>
</dbReference>
<comment type="caution">
    <text evidence="6">The sequence shown here is derived from an EMBL/GenBank/DDBJ whole genome shotgun (WGS) entry which is preliminary data.</text>
</comment>
<evidence type="ECO:0000256" key="1">
    <source>
        <dbReference type="ARBA" id="ARBA00006611"/>
    </source>
</evidence>
<dbReference type="GO" id="GO:0005524">
    <property type="term" value="F:ATP binding"/>
    <property type="evidence" value="ECO:0007669"/>
    <property type="project" value="UniProtKB-KW"/>
</dbReference>
<dbReference type="InterPro" id="IPR001482">
    <property type="entry name" value="T2SS/T4SS_dom"/>
</dbReference>
<dbReference type="Gene3D" id="3.30.450.90">
    <property type="match status" value="1"/>
</dbReference>
<evidence type="ECO:0000256" key="2">
    <source>
        <dbReference type="ARBA" id="ARBA00022741"/>
    </source>
</evidence>
<evidence type="ECO:0000313" key="6">
    <source>
        <dbReference type="EMBL" id="PLX61402.1"/>
    </source>
</evidence>
<dbReference type="InterPro" id="IPR027417">
    <property type="entry name" value="P-loop_NTPase"/>
</dbReference>
<dbReference type="SUPFAM" id="SSF52540">
    <property type="entry name" value="P-loop containing nucleoside triphosphate hydrolases"/>
    <property type="match status" value="1"/>
</dbReference>
<protein>
    <submittedName>
        <fullName evidence="6">Type II secretion system protein GspE</fullName>
    </submittedName>
</protein>
<dbReference type="Pfam" id="PF00437">
    <property type="entry name" value="T2SSE"/>
    <property type="match status" value="1"/>
</dbReference>
<dbReference type="EMBL" id="PKUN01000017">
    <property type="protein sequence ID" value="PLX61402.1"/>
    <property type="molecule type" value="Genomic_DNA"/>
</dbReference>
<evidence type="ECO:0000256" key="3">
    <source>
        <dbReference type="ARBA" id="ARBA00022840"/>
    </source>
</evidence>
<dbReference type="SUPFAM" id="SSF160246">
    <property type="entry name" value="EspE N-terminal domain-like"/>
    <property type="match status" value="1"/>
</dbReference>
<feature type="domain" description="Bacterial type II secretion system protein E" evidence="5">
    <location>
        <begin position="397"/>
        <end position="411"/>
    </location>
</feature>
<dbReference type="InterPro" id="IPR003593">
    <property type="entry name" value="AAA+_ATPase"/>
</dbReference>
<dbReference type="PANTHER" id="PTHR30258">
    <property type="entry name" value="TYPE II SECRETION SYSTEM PROTEIN GSPE-RELATED"/>
    <property type="match status" value="1"/>
</dbReference>
<evidence type="ECO:0000259" key="5">
    <source>
        <dbReference type="PROSITE" id="PS00662"/>
    </source>
</evidence>
<keyword evidence="2" id="KW-0547">Nucleotide-binding</keyword>
<keyword evidence="3" id="KW-0067">ATP-binding</keyword>
<gene>
    <name evidence="6" type="ORF">C0630_10745</name>
</gene>
<name>A0A2N6CW33_9GAMM</name>
<dbReference type="Gene3D" id="3.30.300.160">
    <property type="entry name" value="Type II secretion system, protein E, N-terminal domain"/>
    <property type="match status" value="1"/>
</dbReference>
<comment type="similarity">
    <text evidence="1">Belongs to the GSP E family.</text>
</comment>